<dbReference type="GO" id="GO:0051015">
    <property type="term" value="F:actin filament binding"/>
    <property type="evidence" value="ECO:0007669"/>
    <property type="project" value="TreeGrafter"/>
</dbReference>
<evidence type="ECO:0000256" key="1">
    <source>
        <dbReference type="ARBA" id="ARBA00009631"/>
    </source>
</evidence>
<evidence type="ECO:0000256" key="3">
    <source>
        <dbReference type="SAM" id="MobiDB-lite"/>
    </source>
</evidence>
<dbReference type="Gene3D" id="1.10.418.10">
    <property type="entry name" value="Calponin-like domain"/>
    <property type="match status" value="1"/>
</dbReference>
<dbReference type="InterPro" id="IPR003096">
    <property type="entry name" value="SM22_calponin"/>
</dbReference>
<proteinExistence type="inferred from homology"/>
<sequence length="208" mass="23536">MELGRWKYKQQMATRPRGYGLTAEVNRKIQEKYDVNLEQEARRWIEQILGDELVPGSDPNTPLGHDKFHEVLRDGQVLCRLINTLHPGSVKKVNKQKANFFMMENIGKFLEACGAYGLSKNDQFHTAALFEKTNMTQVVDTLHALGRTAQKKGFHGPTLGVKESEYNPRNFSQDKLREGQTIIGLQMGSNRGANQQGLNFGKSRSITD</sequence>
<evidence type="ECO:0000259" key="4">
    <source>
        <dbReference type="PROSITE" id="PS50021"/>
    </source>
</evidence>
<evidence type="ECO:0000256" key="2">
    <source>
        <dbReference type="RuleBase" id="RU361224"/>
    </source>
</evidence>
<dbReference type="GO" id="GO:0007015">
    <property type="term" value="P:actin filament organization"/>
    <property type="evidence" value="ECO:0007669"/>
    <property type="project" value="TreeGrafter"/>
</dbReference>
<dbReference type="AlphaFoldDB" id="A0AAN9G6P6"/>
<dbReference type="EMBL" id="JBAMIC010000013">
    <property type="protein sequence ID" value="KAK7097533.1"/>
    <property type="molecule type" value="Genomic_DNA"/>
</dbReference>
<dbReference type="PROSITE" id="PS01052">
    <property type="entry name" value="CALPONIN_1"/>
    <property type="match status" value="1"/>
</dbReference>
<gene>
    <name evidence="5" type="ORF">V1264_004493</name>
</gene>
<dbReference type="InterPro" id="IPR050606">
    <property type="entry name" value="Calponin-like"/>
</dbReference>
<keyword evidence="6" id="KW-1185">Reference proteome</keyword>
<dbReference type="InterPro" id="IPR000557">
    <property type="entry name" value="Calponin_repeat"/>
</dbReference>
<dbReference type="GO" id="GO:0015629">
    <property type="term" value="C:actin cytoskeleton"/>
    <property type="evidence" value="ECO:0007669"/>
    <property type="project" value="TreeGrafter"/>
</dbReference>
<dbReference type="Pfam" id="PF00307">
    <property type="entry name" value="CH"/>
    <property type="match status" value="1"/>
</dbReference>
<dbReference type="Proteomes" id="UP001374579">
    <property type="component" value="Unassembled WGS sequence"/>
</dbReference>
<dbReference type="InterPro" id="IPR036872">
    <property type="entry name" value="CH_dom_sf"/>
</dbReference>
<evidence type="ECO:0000313" key="5">
    <source>
        <dbReference type="EMBL" id="KAK7097533.1"/>
    </source>
</evidence>
<dbReference type="Pfam" id="PF00402">
    <property type="entry name" value="Calponin"/>
    <property type="match status" value="1"/>
</dbReference>
<dbReference type="SUPFAM" id="SSF47576">
    <property type="entry name" value="Calponin-homology domain, CH-domain"/>
    <property type="match status" value="1"/>
</dbReference>
<name>A0AAN9G6P6_9CAEN</name>
<evidence type="ECO:0000313" key="6">
    <source>
        <dbReference type="Proteomes" id="UP001374579"/>
    </source>
</evidence>
<feature type="region of interest" description="Disordered" evidence="3">
    <location>
        <begin position="189"/>
        <end position="208"/>
    </location>
</feature>
<comment type="caution">
    <text evidence="5">The sequence shown here is derived from an EMBL/GenBank/DDBJ whole genome shotgun (WGS) entry which is preliminary data.</text>
</comment>
<feature type="domain" description="Calponin-homology (CH)" evidence="4">
    <location>
        <begin position="35"/>
        <end position="149"/>
    </location>
</feature>
<accession>A0AAN9G6P6</accession>
<organism evidence="5 6">
    <name type="scientific">Littorina saxatilis</name>
    <dbReference type="NCBI Taxonomy" id="31220"/>
    <lineage>
        <taxon>Eukaryota</taxon>
        <taxon>Metazoa</taxon>
        <taxon>Spiralia</taxon>
        <taxon>Lophotrochozoa</taxon>
        <taxon>Mollusca</taxon>
        <taxon>Gastropoda</taxon>
        <taxon>Caenogastropoda</taxon>
        <taxon>Littorinimorpha</taxon>
        <taxon>Littorinoidea</taxon>
        <taxon>Littorinidae</taxon>
        <taxon>Littorina</taxon>
    </lineage>
</organism>
<dbReference type="InterPro" id="IPR001715">
    <property type="entry name" value="CH_dom"/>
</dbReference>
<dbReference type="PANTHER" id="PTHR47385:SF14">
    <property type="entry name" value="TRANSGELIN"/>
    <property type="match status" value="1"/>
</dbReference>
<dbReference type="PANTHER" id="PTHR47385">
    <property type="entry name" value="CALPONIN"/>
    <property type="match status" value="1"/>
</dbReference>
<comment type="similarity">
    <text evidence="1 2">Belongs to the calponin family.</text>
</comment>
<dbReference type="PRINTS" id="PR00888">
    <property type="entry name" value="SM22CALPONIN"/>
</dbReference>
<dbReference type="SMART" id="SM00033">
    <property type="entry name" value="CH"/>
    <property type="match status" value="1"/>
</dbReference>
<protein>
    <recommendedName>
        <fullName evidence="2">Transgelin</fullName>
    </recommendedName>
</protein>
<dbReference type="PROSITE" id="PS50021">
    <property type="entry name" value="CH"/>
    <property type="match status" value="1"/>
</dbReference>
<dbReference type="PROSITE" id="PS51122">
    <property type="entry name" value="CALPONIN_2"/>
    <property type="match status" value="1"/>
</dbReference>
<reference evidence="5 6" key="1">
    <citation type="submission" date="2024-02" db="EMBL/GenBank/DDBJ databases">
        <title>Chromosome-scale genome assembly of the rough periwinkle Littorina saxatilis.</title>
        <authorList>
            <person name="De Jode A."/>
            <person name="Faria R."/>
            <person name="Formenti G."/>
            <person name="Sims Y."/>
            <person name="Smith T.P."/>
            <person name="Tracey A."/>
            <person name="Wood J.M.D."/>
            <person name="Zagrodzka Z.B."/>
            <person name="Johannesson K."/>
            <person name="Butlin R.K."/>
            <person name="Leder E.H."/>
        </authorList>
    </citation>
    <scope>NUCLEOTIDE SEQUENCE [LARGE SCALE GENOMIC DNA]</scope>
    <source>
        <strain evidence="5">Snail1</strain>
        <tissue evidence="5">Muscle</tissue>
    </source>
</reference>